<dbReference type="OrthoDB" id="9764669at2"/>
<protein>
    <submittedName>
        <fullName evidence="16">Colicin I receptor</fullName>
    </submittedName>
    <submittedName>
        <fullName evidence="15">TonB-dependent receptor</fullName>
    </submittedName>
</protein>
<dbReference type="Proteomes" id="UP001283366">
    <property type="component" value="Unassembled WGS sequence"/>
</dbReference>
<keyword evidence="3 10" id="KW-1134">Transmembrane beta strand</keyword>
<dbReference type="InterPro" id="IPR000531">
    <property type="entry name" value="Beta-barrel_TonB"/>
</dbReference>
<dbReference type="GO" id="GO:0009279">
    <property type="term" value="C:cell outer membrane"/>
    <property type="evidence" value="ECO:0007669"/>
    <property type="project" value="UniProtKB-SubCell"/>
</dbReference>
<evidence type="ECO:0000256" key="6">
    <source>
        <dbReference type="ARBA" id="ARBA00023065"/>
    </source>
</evidence>
<dbReference type="Gene3D" id="2.40.170.20">
    <property type="entry name" value="TonB-dependent receptor, beta-barrel domain"/>
    <property type="match status" value="1"/>
</dbReference>
<dbReference type="InterPro" id="IPR039426">
    <property type="entry name" value="TonB-dep_rcpt-like"/>
</dbReference>
<dbReference type="EMBL" id="JAWRCO010000001">
    <property type="protein sequence ID" value="MDW6002584.1"/>
    <property type="molecule type" value="Genomic_DNA"/>
</dbReference>
<dbReference type="CDD" id="cd01347">
    <property type="entry name" value="ligand_gated_channel"/>
    <property type="match status" value="1"/>
</dbReference>
<dbReference type="PANTHER" id="PTHR30069">
    <property type="entry name" value="TONB-DEPENDENT OUTER MEMBRANE RECEPTOR"/>
    <property type="match status" value="1"/>
</dbReference>
<keyword evidence="4 10" id="KW-0812">Transmembrane</keyword>
<evidence type="ECO:0000313" key="17">
    <source>
        <dbReference type="Proteomes" id="UP000196125"/>
    </source>
</evidence>
<dbReference type="GO" id="GO:0044718">
    <property type="term" value="P:siderophore transmembrane transport"/>
    <property type="evidence" value="ECO:0007669"/>
    <property type="project" value="TreeGrafter"/>
</dbReference>
<dbReference type="Gene3D" id="2.170.130.10">
    <property type="entry name" value="TonB-dependent receptor, plug domain"/>
    <property type="match status" value="1"/>
</dbReference>
<organism evidence="16 17">
    <name type="scientific">Vibrio mangrovi</name>
    <dbReference type="NCBI Taxonomy" id="474394"/>
    <lineage>
        <taxon>Bacteria</taxon>
        <taxon>Pseudomonadati</taxon>
        <taxon>Pseudomonadota</taxon>
        <taxon>Gammaproteobacteria</taxon>
        <taxon>Vibrionales</taxon>
        <taxon>Vibrionaceae</taxon>
        <taxon>Vibrio</taxon>
    </lineage>
</organism>
<keyword evidence="16" id="KW-0675">Receptor</keyword>
<evidence type="ECO:0000313" key="15">
    <source>
        <dbReference type="EMBL" id="MDW6002584.1"/>
    </source>
</evidence>
<evidence type="ECO:0000256" key="4">
    <source>
        <dbReference type="ARBA" id="ARBA00022692"/>
    </source>
</evidence>
<feature type="domain" description="TonB-dependent receptor plug" evidence="14">
    <location>
        <begin position="44"/>
        <end position="158"/>
    </location>
</feature>
<evidence type="ECO:0000259" key="13">
    <source>
        <dbReference type="Pfam" id="PF00593"/>
    </source>
</evidence>
<dbReference type="InterPro" id="IPR012910">
    <property type="entry name" value="Plug_dom"/>
</dbReference>
<evidence type="ECO:0000256" key="3">
    <source>
        <dbReference type="ARBA" id="ARBA00022452"/>
    </source>
</evidence>
<feature type="signal peptide" evidence="12">
    <location>
        <begin position="1"/>
        <end position="21"/>
    </location>
</feature>
<evidence type="ECO:0000256" key="7">
    <source>
        <dbReference type="ARBA" id="ARBA00023077"/>
    </source>
</evidence>
<dbReference type="GO" id="GO:0015344">
    <property type="term" value="F:siderophore uptake transmembrane transporter activity"/>
    <property type="evidence" value="ECO:0007669"/>
    <property type="project" value="TreeGrafter"/>
</dbReference>
<evidence type="ECO:0000256" key="2">
    <source>
        <dbReference type="ARBA" id="ARBA00022448"/>
    </source>
</evidence>
<dbReference type="Proteomes" id="UP000196125">
    <property type="component" value="Unassembled WGS sequence"/>
</dbReference>
<dbReference type="AlphaFoldDB" id="A0A1Y6IW47"/>
<name>A0A1Y6IW47_9VIBR</name>
<dbReference type="InterPro" id="IPR037066">
    <property type="entry name" value="Plug_dom_sf"/>
</dbReference>
<comment type="subcellular location">
    <subcellularLocation>
        <location evidence="1 10">Cell outer membrane</location>
        <topology evidence="1 10">Multi-pass membrane protein</topology>
    </subcellularLocation>
</comment>
<accession>A0A1Y6IW47</accession>
<evidence type="ECO:0000256" key="11">
    <source>
        <dbReference type="RuleBase" id="RU003357"/>
    </source>
</evidence>
<reference evidence="15 18" key="2">
    <citation type="submission" date="2023-11" db="EMBL/GenBank/DDBJ databases">
        <title>Plant-associative lifestyle of Vibrio porteresiae and its evolutionary dynamics.</title>
        <authorList>
            <person name="Rameshkumar N."/>
            <person name="Kirti K."/>
        </authorList>
    </citation>
    <scope>NUCLEOTIDE SEQUENCE [LARGE SCALE GENOMIC DNA]</scope>
    <source>
        <strain evidence="15 18">MSSRF38</strain>
    </source>
</reference>
<reference evidence="16 17" key="1">
    <citation type="submission" date="2017-05" db="EMBL/GenBank/DDBJ databases">
        <authorList>
            <person name="Song R."/>
            <person name="Chenine A.L."/>
            <person name="Ruprecht R.M."/>
        </authorList>
    </citation>
    <scope>NUCLEOTIDE SEQUENCE [LARGE SCALE GENOMIC DNA]</scope>
    <source>
        <strain evidence="16 17">CECT 7927</strain>
    </source>
</reference>
<evidence type="ECO:0000256" key="8">
    <source>
        <dbReference type="ARBA" id="ARBA00023136"/>
    </source>
</evidence>
<dbReference type="Pfam" id="PF07715">
    <property type="entry name" value="Plug"/>
    <property type="match status" value="1"/>
</dbReference>
<gene>
    <name evidence="16" type="primary">cirA</name>
    <name evidence="15" type="ORF">SBX37_06865</name>
    <name evidence="16" type="ORF">VIM7927_03193</name>
</gene>
<dbReference type="InterPro" id="IPR036942">
    <property type="entry name" value="Beta-barrel_TonB_sf"/>
</dbReference>
<feature type="chain" id="PRO_5012576952" evidence="12">
    <location>
        <begin position="22"/>
        <end position="652"/>
    </location>
</feature>
<keyword evidence="2 10" id="KW-0813">Transport</keyword>
<dbReference type="Pfam" id="PF00593">
    <property type="entry name" value="TonB_dep_Rec_b-barrel"/>
    <property type="match status" value="1"/>
</dbReference>
<keyword evidence="9 10" id="KW-0998">Cell outer membrane</keyword>
<keyword evidence="6" id="KW-0406">Ion transport</keyword>
<evidence type="ECO:0000313" key="18">
    <source>
        <dbReference type="Proteomes" id="UP001283366"/>
    </source>
</evidence>
<keyword evidence="18" id="KW-1185">Reference proteome</keyword>
<feature type="domain" description="TonB-dependent receptor-like beta-barrel" evidence="13">
    <location>
        <begin position="236"/>
        <end position="623"/>
    </location>
</feature>
<proteinExistence type="inferred from homology"/>
<keyword evidence="8 10" id="KW-0472">Membrane</keyword>
<dbReference type="RefSeq" id="WP_087481915.1">
    <property type="nucleotide sequence ID" value="NZ_AP024883.1"/>
</dbReference>
<evidence type="ECO:0000256" key="1">
    <source>
        <dbReference type="ARBA" id="ARBA00004571"/>
    </source>
</evidence>
<evidence type="ECO:0000256" key="12">
    <source>
        <dbReference type="SAM" id="SignalP"/>
    </source>
</evidence>
<comment type="similarity">
    <text evidence="10 11">Belongs to the TonB-dependent receptor family.</text>
</comment>
<evidence type="ECO:0000256" key="9">
    <source>
        <dbReference type="ARBA" id="ARBA00023237"/>
    </source>
</evidence>
<evidence type="ECO:0000313" key="16">
    <source>
        <dbReference type="EMBL" id="SMS01884.1"/>
    </source>
</evidence>
<dbReference type="SUPFAM" id="SSF56935">
    <property type="entry name" value="Porins"/>
    <property type="match status" value="1"/>
</dbReference>
<evidence type="ECO:0000256" key="10">
    <source>
        <dbReference type="PROSITE-ProRule" id="PRU01360"/>
    </source>
</evidence>
<dbReference type="PANTHER" id="PTHR30069:SF53">
    <property type="entry name" value="COLICIN I RECEPTOR-RELATED"/>
    <property type="match status" value="1"/>
</dbReference>
<sequence length="652" mass="71970">MKLLKISYAVATALTVNAAIAAENGQSVSSDVMVVTATSNQMSLQDAPASVSVVTNEEINRLPATDVATVLENVSGLRVIRSSGSEPYVVIRGLHNSTMAQDNYTLLLVNGRRINSSETLIRGAGFDFSSIPMSAIDHVEVIRGPMSALYGSDALGGVVNVILKKPTEETRVNASVSYSQPQEGDGTLQKANAFISGSAIPEKLHYTTAVEISDLDTWFPDDVTNASFTGNAEQERRGINTELSWLVNSSNKVLLNLGYLRDDRTFPRTDKYDTSDDTVYNSEKLTTSLGHQGLWSWGSTDLNYLYEHSEIDSYNPRELPTPTANAKQNNHTIDGQLAITTLDKQIITTGFDIAYTSINIDRNYNGSRSATQDSLYLQDQIELTEALAATLSGRFTNHNQFGSDFTPRAYLVYGVTDRFTLKGGYAEGFKTPTIYQSSEDFSMASCGGSCELTGNSNIQPQESKSYEFSGSYQADRWFIQATAFFNQIDEMIYVDRSTRATGFISYKNRDGDVESKGLELEGEFDLTDSLYLTANATYTHTKNKLTDLELANTPRWLANANITWTANDELSMFAGLNFTGSQKDEDQEGDSNHSKLSAYAVTNIGASYRLTDQFTIKTGITNLLDKRLDKTDEDYEENLVGRSYYLTVNYDM</sequence>
<evidence type="ECO:0000259" key="14">
    <source>
        <dbReference type="Pfam" id="PF07715"/>
    </source>
</evidence>
<dbReference type="EMBL" id="FXXI01000007">
    <property type="protein sequence ID" value="SMS01884.1"/>
    <property type="molecule type" value="Genomic_DNA"/>
</dbReference>
<dbReference type="PROSITE" id="PS52016">
    <property type="entry name" value="TONB_DEPENDENT_REC_3"/>
    <property type="match status" value="1"/>
</dbReference>
<keyword evidence="7 11" id="KW-0798">TonB box</keyword>
<evidence type="ECO:0000256" key="5">
    <source>
        <dbReference type="ARBA" id="ARBA00022729"/>
    </source>
</evidence>
<keyword evidence="5 12" id="KW-0732">Signal</keyword>